<evidence type="ECO:0000256" key="2">
    <source>
        <dbReference type="ARBA" id="ARBA00023043"/>
    </source>
</evidence>
<dbReference type="InterPro" id="IPR002110">
    <property type="entry name" value="Ankyrin_rpt"/>
</dbReference>
<dbReference type="RefSeq" id="XP_014681924.1">
    <property type="nucleotide sequence ID" value="XM_014826438.1"/>
</dbReference>
<dbReference type="PROSITE" id="PS50088">
    <property type="entry name" value="ANK_REPEAT"/>
    <property type="match status" value="1"/>
</dbReference>
<keyword evidence="1" id="KW-0677">Repeat</keyword>
<dbReference type="CDD" id="cd03716">
    <property type="entry name" value="SOCS_ASB_like"/>
    <property type="match status" value="1"/>
</dbReference>
<dbReference type="InterPro" id="IPR036770">
    <property type="entry name" value="Ankyrin_rpt-contain_sf"/>
</dbReference>
<dbReference type="SUPFAM" id="SSF48403">
    <property type="entry name" value="Ankyrin repeat"/>
    <property type="match status" value="2"/>
</dbReference>
<evidence type="ECO:0000313" key="5">
    <source>
        <dbReference type="Proteomes" id="UP000695022"/>
    </source>
</evidence>
<dbReference type="Pfam" id="PF07525">
    <property type="entry name" value="SOCS_box"/>
    <property type="match status" value="1"/>
</dbReference>
<feature type="repeat" description="ANK" evidence="3">
    <location>
        <begin position="82"/>
        <end position="114"/>
    </location>
</feature>
<evidence type="ECO:0000256" key="1">
    <source>
        <dbReference type="ARBA" id="ARBA00022737"/>
    </source>
</evidence>
<dbReference type="SMART" id="SM00248">
    <property type="entry name" value="ANK"/>
    <property type="match status" value="8"/>
</dbReference>
<dbReference type="InterPro" id="IPR036036">
    <property type="entry name" value="SOCS_box-like_dom_sf"/>
</dbReference>
<keyword evidence="2 3" id="KW-0040">ANK repeat</keyword>
<dbReference type="InterPro" id="IPR050745">
    <property type="entry name" value="Multifunctional_regulatory"/>
</dbReference>
<dbReference type="RefSeq" id="XP_014681922.1">
    <property type="nucleotide sequence ID" value="XM_014826436.1"/>
</dbReference>
<protein>
    <submittedName>
        <fullName evidence="6 7">Ankyrin-3-like</fullName>
    </submittedName>
</protein>
<dbReference type="RefSeq" id="XP_014681923.1">
    <property type="nucleotide sequence ID" value="XM_014826437.1"/>
</dbReference>
<accession>A0ABM1FBV2</accession>
<dbReference type="PROSITE" id="PS50225">
    <property type="entry name" value="SOCS"/>
    <property type="match status" value="1"/>
</dbReference>
<dbReference type="Proteomes" id="UP000695022">
    <property type="component" value="Unplaced"/>
</dbReference>
<dbReference type="Gene3D" id="1.25.40.20">
    <property type="entry name" value="Ankyrin repeat-containing domain"/>
    <property type="match status" value="2"/>
</dbReference>
<dbReference type="PANTHER" id="PTHR24189">
    <property type="entry name" value="MYOTROPHIN"/>
    <property type="match status" value="1"/>
</dbReference>
<reference evidence="6 7" key="1">
    <citation type="submission" date="2025-05" db="UniProtKB">
        <authorList>
            <consortium name="RefSeq"/>
        </authorList>
    </citation>
    <scope>IDENTIFICATION</scope>
</reference>
<dbReference type="PANTHER" id="PTHR24189:SF50">
    <property type="entry name" value="ANKYRIN REPEAT AND SOCS BOX PROTEIN 2"/>
    <property type="match status" value="1"/>
</dbReference>
<feature type="domain" description="SOCS box" evidence="4">
    <location>
        <begin position="648"/>
        <end position="701"/>
    </location>
</feature>
<proteinExistence type="predicted"/>
<evidence type="ECO:0000256" key="3">
    <source>
        <dbReference type="PROSITE-ProRule" id="PRU00023"/>
    </source>
</evidence>
<evidence type="ECO:0000313" key="7">
    <source>
        <dbReference type="RefSeq" id="XP_014681923.1"/>
    </source>
</evidence>
<name>A0ABM1FBV2_PRICU</name>
<dbReference type="GeneID" id="106821567"/>
<evidence type="ECO:0000313" key="8">
    <source>
        <dbReference type="RefSeq" id="XP_014681924.1"/>
    </source>
</evidence>
<keyword evidence="5" id="KW-1185">Reference proteome</keyword>
<evidence type="ECO:0000313" key="6">
    <source>
        <dbReference type="RefSeq" id="XP_014681922.1"/>
    </source>
</evidence>
<organism evidence="5 7">
    <name type="scientific">Priapulus caudatus</name>
    <name type="common">Priapulid worm</name>
    <dbReference type="NCBI Taxonomy" id="37621"/>
    <lineage>
        <taxon>Eukaryota</taxon>
        <taxon>Metazoa</taxon>
        <taxon>Ecdysozoa</taxon>
        <taxon>Scalidophora</taxon>
        <taxon>Priapulida</taxon>
        <taxon>Priapulimorpha</taxon>
        <taxon>Priapulimorphida</taxon>
        <taxon>Priapulidae</taxon>
        <taxon>Priapulus</taxon>
    </lineage>
</organism>
<dbReference type="SMART" id="SM00969">
    <property type="entry name" value="SOCS_box"/>
    <property type="match status" value="1"/>
</dbReference>
<dbReference type="SUPFAM" id="SSF158235">
    <property type="entry name" value="SOCS box-like"/>
    <property type="match status" value="1"/>
</dbReference>
<dbReference type="Pfam" id="PF12796">
    <property type="entry name" value="Ank_2"/>
    <property type="match status" value="2"/>
</dbReference>
<dbReference type="InterPro" id="IPR001496">
    <property type="entry name" value="SOCS_box"/>
</dbReference>
<gene>
    <name evidence="6 7 8" type="primary">LOC106821567</name>
</gene>
<sequence length="701" mass="79568">MAAGHESWSLRIYNYGYTWYLTARQYFPLRILIPYRVSNRTQEAIGALFQAVKSGEQHTRILEHILSDSVPGDDLLFFKSPRGYNILQEAAMHNNLPLVRLLLNHNCNPNAGDCSLPLSVACKSGVVDVVELLLAHNARIDQVYGMCYPNPHMPVLKEKDMFGRESRHYQCETNAQLPIYHAIESDRPDVISMLLAHEDNHWLKWQAQKPLLHLACEMGSLSSMKLLAKRRHGDLDLMLADRSPLHRAIEHGPRYVSVLVGHGADTAAITSHNQTSLHLVFTSTRNFFNIYRTLHLLLAHGAAENVNLMDKDGNTPLHLLLQLIFSAHKDDSLEGRFPNYEITASLFVSTLIDSVTLLLAKGANPNIQDNNGFTALHLATTEIISGLQHVDHPMCPSNFEWCSYEMLYQVLSTILTSYRYMNTNLLDQDGMTPLLILFRSLMTVDLLELDQESGFSSCVEVLCKHGADANIAQNGQFTTLNILIFVASDIIHNTTVPLAKDRSFKFINDMLELLLMHGLDPNLRFSKRTQHALLSLMDMVHNALTPDDLVYVYQLTATLLRFGSDPNIDISTTEPMICHSQSSVFLKKSSGQVLYYYVQILARNDHLLCGHAYLKLLYLYFYAMSHRELWNSLRILNAQTALIPTNQELTIVLHELSTTPRTLKQNARIAIYEALRYRLVPRVSQLPLPTLLKNYLLNFEH</sequence>
<evidence type="ECO:0000259" key="4">
    <source>
        <dbReference type="PROSITE" id="PS50225"/>
    </source>
</evidence>